<comment type="caution">
    <text evidence="9">The sequence shown here is derived from an EMBL/GenBank/DDBJ whole genome shotgun (WGS) entry which is preliminary data.</text>
</comment>
<evidence type="ECO:0000256" key="1">
    <source>
        <dbReference type="ARBA" id="ARBA00004613"/>
    </source>
</evidence>
<dbReference type="InterPro" id="IPR036514">
    <property type="entry name" value="SGNH_hydro_sf"/>
</dbReference>
<dbReference type="EMBL" id="JAYMYS010000001">
    <property type="protein sequence ID" value="KAK7412520.1"/>
    <property type="molecule type" value="Genomic_DNA"/>
</dbReference>
<evidence type="ECO:0000256" key="6">
    <source>
        <dbReference type="ARBA" id="ARBA00022963"/>
    </source>
</evidence>
<dbReference type="InterPro" id="IPR001087">
    <property type="entry name" value="GDSL"/>
</dbReference>
<dbReference type="Gene3D" id="3.40.50.1110">
    <property type="entry name" value="SGNH hydrolase"/>
    <property type="match status" value="1"/>
</dbReference>
<dbReference type="PANTHER" id="PTHR45650">
    <property type="entry name" value="GDSL-LIKE LIPASE/ACYLHYDROLASE-RELATED"/>
    <property type="match status" value="1"/>
</dbReference>
<dbReference type="GO" id="GO:0016788">
    <property type="term" value="F:hydrolase activity, acting on ester bonds"/>
    <property type="evidence" value="ECO:0007669"/>
    <property type="project" value="InterPro"/>
</dbReference>
<dbReference type="CDD" id="cd01837">
    <property type="entry name" value="SGNH_plant_lipase_like"/>
    <property type="match status" value="1"/>
</dbReference>
<dbReference type="SUPFAM" id="SSF52266">
    <property type="entry name" value="SGNH hydrolase"/>
    <property type="match status" value="1"/>
</dbReference>
<evidence type="ECO:0000256" key="5">
    <source>
        <dbReference type="ARBA" id="ARBA00022801"/>
    </source>
</evidence>
<evidence type="ECO:0000256" key="8">
    <source>
        <dbReference type="SAM" id="SignalP"/>
    </source>
</evidence>
<evidence type="ECO:0008006" key="11">
    <source>
        <dbReference type="Google" id="ProtNLM"/>
    </source>
</evidence>
<comment type="subcellular location">
    <subcellularLocation>
        <location evidence="1">Secreted</location>
    </subcellularLocation>
</comment>
<feature type="signal peptide" evidence="8">
    <location>
        <begin position="1"/>
        <end position="22"/>
    </location>
</feature>
<dbReference type="GO" id="GO:0005576">
    <property type="term" value="C:extracellular region"/>
    <property type="evidence" value="ECO:0007669"/>
    <property type="project" value="UniProtKB-SubCell"/>
</dbReference>
<keyword evidence="5" id="KW-0378">Hydrolase</keyword>
<dbReference type="Proteomes" id="UP001386955">
    <property type="component" value="Unassembled WGS sequence"/>
</dbReference>
<keyword evidence="10" id="KW-1185">Reference proteome</keyword>
<protein>
    <recommendedName>
        <fullName evidence="11">GDSL esterase/lipase</fullName>
    </recommendedName>
</protein>
<evidence type="ECO:0000313" key="9">
    <source>
        <dbReference type="EMBL" id="KAK7412520.1"/>
    </source>
</evidence>
<reference evidence="9 10" key="1">
    <citation type="submission" date="2024-01" db="EMBL/GenBank/DDBJ databases">
        <title>The genomes of 5 underutilized Papilionoideae crops provide insights into root nodulation and disease resistanc.</title>
        <authorList>
            <person name="Jiang F."/>
        </authorList>
    </citation>
    <scope>NUCLEOTIDE SEQUENCE [LARGE SCALE GENOMIC DNA]</scope>
    <source>
        <strain evidence="9">DUOXIRENSHENG_FW03</strain>
        <tissue evidence="9">Leaves</tissue>
    </source>
</reference>
<evidence type="ECO:0000256" key="4">
    <source>
        <dbReference type="ARBA" id="ARBA00022729"/>
    </source>
</evidence>
<name>A0AAN9TFF2_PSOTE</name>
<comment type="similarity">
    <text evidence="2">Belongs to the 'GDSL' lipolytic enzyme family.</text>
</comment>
<dbReference type="InterPro" id="IPR035669">
    <property type="entry name" value="SGNH_plant_lipase-like"/>
</dbReference>
<keyword evidence="7" id="KW-0443">Lipid metabolism</keyword>
<dbReference type="GO" id="GO:0016042">
    <property type="term" value="P:lipid catabolic process"/>
    <property type="evidence" value="ECO:0007669"/>
    <property type="project" value="UniProtKB-KW"/>
</dbReference>
<evidence type="ECO:0000256" key="3">
    <source>
        <dbReference type="ARBA" id="ARBA00022525"/>
    </source>
</evidence>
<accession>A0AAN9TFF2</accession>
<dbReference type="PANTHER" id="PTHR45650:SF77">
    <property type="entry name" value="GDSL-LIKE LIPASE_ACYLHYDROLASE"/>
    <property type="match status" value="1"/>
</dbReference>
<organism evidence="9 10">
    <name type="scientific">Psophocarpus tetragonolobus</name>
    <name type="common">Winged bean</name>
    <name type="synonym">Dolichos tetragonolobus</name>
    <dbReference type="NCBI Taxonomy" id="3891"/>
    <lineage>
        <taxon>Eukaryota</taxon>
        <taxon>Viridiplantae</taxon>
        <taxon>Streptophyta</taxon>
        <taxon>Embryophyta</taxon>
        <taxon>Tracheophyta</taxon>
        <taxon>Spermatophyta</taxon>
        <taxon>Magnoliopsida</taxon>
        <taxon>eudicotyledons</taxon>
        <taxon>Gunneridae</taxon>
        <taxon>Pentapetalae</taxon>
        <taxon>rosids</taxon>
        <taxon>fabids</taxon>
        <taxon>Fabales</taxon>
        <taxon>Fabaceae</taxon>
        <taxon>Papilionoideae</taxon>
        <taxon>50 kb inversion clade</taxon>
        <taxon>NPAAA clade</taxon>
        <taxon>indigoferoid/millettioid clade</taxon>
        <taxon>Phaseoleae</taxon>
        <taxon>Psophocarpus</taxon>
    </lineage>
</organism>
<keyword evidence="6" id="KW-0442">Lipid degradation</keyword>
<dbReference type="AlphaFoldDB" id="A0AAN9TFF2"/>
<proteinExistence type="inferred from homology"/>
<evidence type="ECO:0000313" key="10">
    <source>
        <dbReference type="Proteomes" id="UP001386955"/>
    </source>
</evidence>
<keyword evidence="4 8" id="KW-0732">Signal</keyword>
<sequence>MNIGIVVTMIVGFWSGVGRAQAQTQAQVPCLFFFGDSWADSGNNNQLWTYARANYLPYGIDFPSGPTGRFSNGKTAPDVIAQLLGLNYIPPFANVGVRDIFNGVNYGSAAAGIREETGQHLGGRISFRRQVQNHIRTVLQILNSLGGDGNRTATYLSRCIYSFGVGTDDYFNNYFLPQLYSTSRQYTPQQYADLLNQAYAQLLRVMYYYGARKMVLYGIGPIGCTPYALAQNSPDGRTCVEGINSAVQLFNTRLRSLVDQFNSQLPNARVIYVNVYGITQNIITNPSSFGFRVTNAGCCRVERNNGLVTCLPLQPPCTNRNEFLYWDARNPTEAANKIFANRAYNAQSSSDAYPFDISRLVQI</sequence>
<evidence type="ECO:0000256" key="7">
    <source>
        <dbReference type="ARBA" id="ARBA00023098"/>
    </source>
</evidence>
<keyword evidence="3" id="KW-0964">Secreted</keyword>
<dbReference type="Pfam" id="PF00657">
    <property type="entry name" value="Lipase_GDSL"/>
    <property type="match status" value="1"/>
</dbReference>
<evidence type="ECO:0000256" key="2">
    <source>
        <dbReference type="ARBA" id="ARBA00008668"/>
    </source>
</evidence>
<feature type="chain" id="PRO_5042811899" description="GDSL esterase/lipase" evidence="8">
    <location>
        <begin position="23"/>
        <end position="363"/>
    </location>
</feature>
<gene>
    <name evidence="9" type="ORF">VNO78_03984</name>
</gene>
<dbReference type="InterPro" id="IPR051238">
    <property type="entry name" value="GDSL_esterase/lipase"/>
</dbReference>